<dbReference type="Pfam" id="PF04851">
    <property type="entry name" value="ResIII"/>
    <property type="match status" value="1"/>
</dbReference>
<keyword evidence="1 12" id="KW-0639">Primosome</keyword>
<dbReference type="HAMAP" id="MF_00983">
    <property type="entry name" value="PriA"/>
    <property type="match status" value="1"/>
</dbReference>
<dbReference type="Pfam" id="PF00271">
    <property type="entry name" value="Helicase_C"/>
    <property type="match status" value="1"/>
</dbReference>
<name>A0A2I1K4B7_9LACT</name>
<dbReference type="CDD" id="cd17929">
    <property type="entry name" value="DEXHc_priA"/>
    <property type="match status" value="1"/>
</dbReference>
<keyword evidence="3 12" id="KW-0479">Metal-binding</keyword>
<dbReference type="InterPro" id="IPR041236">
    <property type="entry name" value="PriA_C"/>
</dbReference>
<dbReference type="InterPro" id="IPR042115">
    <property type="entry name" value="PriA_3primeBD_sf"/>
</dbReference>
<dbReference type="EMBL" id="PKHE01000003">
    <property type="protein sequence ID" value="PKY90395.1"/>
    <property type="molecule type" value="Genomic_DNA"/>
</dbReference>
<keyword evidence="9 12" id="KW-0238">DNA-binding</keyword>
<feature type="binding site" evidence="12">
    <location>
        <position position="511"/>
    </location>
    <ligand>
        <name>Zn(2+)</name>
        <dbReference type="ChEBI" id="CHEBI:29105"/>
        <label>1</label>
    </ligand>
</feature>
<feature type="domain" description="Helicase ATP-binding" evidence="13">
    <location>
        <begin position="283"/>
        <end position="449"/>
    </location>
</feature>
<dbReference type="GO" id="GO:0006310">
    <property type="term" value="P:DNA recombination"/>
    <property type="evidence" value="ECO:0007669"/>
    <property type="project" value="InterPro"/>
</dbReference>
<keyword evidence="7 12" id="KW-0862">Zinc</keyword>
<dbReference type="EC" id="5.6.2.4" evidence="12"/>
<evidence type="ECO:0000256" key="10">
    <source>
        <dbReference type="ARBA" id="ARBA00023235"/>
    </source>
</evidence>
<dbReference type="Pfam" id="PF17764">
    <property type="entry name" value="PriA_3primeBD"/>
    <property type="match status" value="1"/>
</dbReference>
<dbReference type="SMART" id="SM00487">
    <property type="entry name" value="DEXDc"/>
    <property type="match status" value="1"/>
</dbReference>
<evidence type="ECO:0000256" key="9">
    <source>
        <dbReference type="ARBA" id="ARBA00023125"/>
    </source>
</evidence>
<evidence type="ECO:0000313" key="15">
    <source>
        <dbReference type="Proteomes" id="UP000234384"/>
    </source>
</evidence>
<keyword evidence="2 12" id="KW-0235">DNA replication</keyword>
<dbReference type="GO" id="GO:0005524">
    <property type="term" value="F:ATP binding"/>
    <property type="evidence" value="ECO:0007669"/>
    <property type="project" value="UniProtKB-UniRule"/>
</dbReference>
<dbReference type="Proteomes" id="UP000234384">
    <property type="component" value="Unassembled WGS sequence"/>
</dbReference>
<evidence type="ECO:0000256" key="1">
    <source>
        <dbReference type="ARBA" id="ARBA00022515"/>
    </source>
</evidence>
<dbReference type="InterPro" id="IPR006935">
    <property type="entry name" value="Helicase/UvrB_N"/>
</dbReference>
<dbReference type="InterPro" id="IPR040498">
    <property type="entry name" value="PriA_CRR"/>
</dbReference>
<dbReference type="Pfam" id="PF18074">
    <property type="entry name" value="PriA_C"/>
    <property type="match status" value="1"/>
</dbReference>
<dbReference type="PANTHER" id="PTHR30580">
    <property type="entry name" value="PRIMOSOMAL PROTEIN N"/>
    <property type="match status" value="1"/>
</dbReference>
<sequence>MIASLIIDIPNRQVNQTYDYVVPSEMESSIQVGSRVRVKFGFQTRLAFVVALAETSDYPGELRAISELLDWQSYLPEELIELSQAMAEQLNAFRITVLQAMIPNVLKGKYDEVISVKDVSQLSGEITQWIKSDQNYTRQQLLAQMDAQTLNRWIRQGALHLQYIPHDQARSKTQTWIELAVSVEQAKEFIEQLDGRSYKQKEILKYLIHQTALDSKYQVLQSEVMELLSVSNRSLNALVEKQWLRKIEQQVYRNPVMDYQIEPSQHRELLPEQQAAYDQVMQSVEQKVSKTYLLEGVTGSGKTEVYLQLIDQVTQRGQTAILLVPEIALTTQMIRRVLSRFDTGVAVLHSGLSVGEQFDEWQRIIRGEAKIVVGARSSIFAPLENIGIIVIDEEHEGTYKQSENPRYHARDVAKWRSEYHSCPLLLGSATPSLESRARAEVGKYQLITMHKRVNQSPLPPVKVIDLRQSVLLESSTEISPALEQAIRERLERNEQILLLLNRRGFASYFLCRECGYIMGCPHCDISLTYHKAEQVMKCHYCNYQTPVVTQCPQCHSEHIHSHGIGTQKVEETLSQLFPGVRIIRMDNDTTRGKGKYKQLLDHFEAHQGDILLGTQMIAKGLDFENVTLVGVINADTALNLPDFRASERTFQLLTQVSGRAGRGDKLGSVIIQTYNPEHYVMHFAQNHDYVNFFYYEMKRRRLANYPPYYFVTSITVSSQDRRKAVEVIHLIKNQLKQLPACQTERLLIIGPNVDSMRRMNNYYYVNLLLKYKDQSLIQEALNQILEESQDTAKERVFIQIDHEPQF</sequence>
<dbReference type="GO" id="GO:0006270">
    <property type="term" value="P:DNA replication initiation"/>
    <property type="evidence" value="ECO:0007669"/>
    <property type="project" value="TreeGrafter"/>
</dbReference>
<comment type="subunit">
    <text evidence="12">Component of the replication restart primosome.</text>
</comment>
<evidence type="ECO:0000313" key="14">
    <source>
        <dbReference type="EMBL" id="PKY90395.1"/>
    </source>
</evidence>
<dbReference type="FunFam" id="3.40.50.300:FF:000489">
    <property type="entry name" value="Primosome assembly protein PriA"/>
    <property type="match status" value="1"/>
</dbReference>
<dbReference type="InterPro" id="IPR014001">
    <property type="entry name" value="Helicase_ATP-bd"/>
</dbReference>
<feature type="binding site" evidence="12">
    <location>
        <position position="538"/>
    </location>
    <ligand>
        <name>Zn(2+)</name>
        <dbReference type="ChEBI" id="CHEBI:29105"/>
        <label>2</label>
    </ligand>
</feature>
<evidence type="ECO:0000256" key="12">
    <source>
        <dbReference type="HAMAP-Rule" id="MF_00983"/>
    </source>
</evidence>
<dbReference type="GO" id="GO:0016887">
    <property type="term" value="F:ATP hydrolysis activity"/>
    <property type="evidence" value="ECO:0007669"/>
    <property type="project" value="RHEA"/>
</dbReference>
<evidence type="ECO:0000256" key="7">
    <source>
        <dbReference type="ARBA" id="ARBA00022833"/>
    </source>
</evidence>
<dbReference type="Pfam" id="PF18319">
    <property type="entry name" value="Zn_ribbon_PriA"/>
    <property type="match status" value="1"/>
</dbReference>
<dbReference type="Gene3D" id="3.40.1440.60">
    <property type="entry name" value="PriA, 3(prime) DNA-binding domain"/>
    <property type="match status" value="1"/>
</dbReference>
<dbReference type="SMART" id="SM00490">
    <property type="entry name" value="HELICc"/>
    <property type="match status" value="1"/>
</dbReference>
<dbReference type="InterPro" id="IPR001650">
    <property type="entry name" value="Helicase_C-like"/>
</dbReference>
<comment type="caution">
    <text evidence="14">The sequence shown here is derived from an EMBL/GenBank/DDBJ whole genome shotgun (WGS) entry which is preliminary data.</text>
</comment>
<evidence type="ECO:0000256" key="8">
    <source>
        <dbReference type="ARBA" id="ARBA00022840"/>
    </source>
</evidence>
<evidence type="ECO:0000256" key="5">
    <source>
        <dbReference type="ARBA" id="ARBA00022801"/>
    </source>
</evidence>
<dbReference type="PROSITE" id="PS51192">
    <property type="entry name" value="HELICASE_ATP_BIND_1"/>
    <property type="match status" value="1"/>
</dbReference>
<reference evidence="14 15" key="1">
    <citation type="submission" date="2017-12" db="EMBL/GenBank/DDBJ databases">
        <title>Phylogenetic diversity of female urinary microbiome.</title>
        <authorList>
            <person name="Thomas-White K."/>
            <person name="Wolfe A.J."/>
        </authorList>
    </citation>
    <scope>NUCLEOTIDE SEQUENCE [LARGE SCALE GENOMIC DNA]</scope>
    <source>
        <strain evidence="14 15">UMB0898</strain>
    </source>
</reference>
<dbReference type="GO" id="GO:0043138">
    <property type="term" value="F:3'-5' DNA helicase activity"/>
    <property type="evidence" value="ECO:0007669"/>
    <property type="project" value="UniProtKB-EC"/>
</dbReference>
<dbReference type="GO" id="GO:0003677">
    <property type="term" value="F:DNA binding"/>
    <property type="evidence" value="ECO:0007669"/>
    <property type="project" value="UniProtKB-UniRule"/>
</dbReference>
<feature type="binding site" evidence="12">
    <location>
        <position position="523"/>
    </location>
    <ligand>
        <name>Zn(2+)</name>
        <dbReference type="ChEBI" id="CHEBI:29105"/>
        <label>2</label>
    </ligand>
</feature>
<feature type="binding site" evidence="12">
    <location>
        <position position="520"/>
    </location>
    <ligand>
        <name>Zn(2+)</name>
        <dbReference type="ChEBI" id="CHEBI:29105"/>
        <label>2</label>
    </ligand>
</feature>
<protein>
    <recommendedName>
        <fullName evidence="12">Replication restart protein PriA</fullName>
    </recommendedName>
    <alternativeName>
        <fullName evidence="12">ATP-dependent DNA helicase PriA</fullName>
        <ecNumber evidence="12">5.6.2.4</ecNumber>
    </alternativeName>
    <alternativeName>
        <fullName evidence="12">DNA 3'-5' helicase PriA</fullName>
    </alternativeName>
</protein>
<evidence type="ECO:0000259" key="13">
    <source>
        <dbReference type="PROSITE" id="PS51192"/>
    </source>
</evidence>
<keyword evidence="10 12" id="KW-0413">Isomerase</keyword>
<keyword evidence="5 12" id="KW-0378">Hydrolase</keyword>
<dbReference type="GO" id="GO:0006269">
    <property type="term" value="P:DNA replication, synthesis of primer"/>
    <property type="evidence" value="ECO:0007669"/>
    <property type="project" value="UniProtKB-KW"/>
</dbReference>
<feature type="binding site" evidence="12">
    <location>
        <position position="541"/>
    </location>
    <ligand>
        <name>Zn(2+)</name>
        <dbReference type="ChEBI" id="CHEBI:29105"/>
        <label>2</label>
    </ligand>
</feature>
<keyword evidence="8 12" id="KW-0067">ATP-binding</keyword>
<dbReference type="NCBIfam" id="TIGR00595">
    <property type="entry name" value="priA"/>
    <property type="match status" value="1"/>
</dbReference>
<evidence type="ECO:0000256" key="4">
    <source>
        <dbReference type="ARBA" id="ARBA00022741"/>
    </source>
</evidence>
<dbReference type="SUPFAM" id="SSF52540">
    <property type="entry name" value="P-loop containing nucleoside triphosphate hydrolases"/>
    <property type="match status" value="1"/>
</dbReference>
<evidence type="ECO:0000256" key="2">
    <source>
        <dbReference type="ARBA" id="ARBA00022705"/>
    </source>
</evidence>
<dbReference type="PANTHER" id="PTHR30580:SF0">
    <property type="entry name" value="PRIMOSOMAL PROTEIN N"/>
    <property type="match status" value="1"/>
</dbReference>
<organism evidence="14 15">
    <name type="scientific">Falseniella ignava</name>
    <dbReference type="NCBI Taxonomy" id="137730"/>
    <lineage>
        <taxon>Bacteria</taxon>
        <taxon>Bacillati</taxon>
        <taxon>Bacillota</taxon>
        <taxon>Bacilli</taxon>
        <taxon>Lactobacillales</taxon>
        <taxon>Aerococcaceae</taxon>
        <taxon>Falseniella</taxon>
    </lineage>
</organism>
<dbReference type="NCBIfam" id="NF004066">
    <property type="entry name" value="PRK05580.1-3"/>
    <property type="match status" value="1"/>
</dbReference>
<comment type="cofactor">
    <cofactor evidence="12">
        <name>Zn(2+)</name>
        <dbReference type="ChEBI" id="CHEBI:29105"/>
    </cofactor>
    <text evidence="12">Binds 2 zinc ions per subunit.</text>
</comment>
<dbReference type="GO" id="GO:0006302">
    <property type="term" value="P:double-strand break repair"/>
    <property type="evidence" value="ECO:0007669"/>
    <property type="project" value="InterPro"/>
</dbReference>
<dbReference type="Gene3D" id="3.40.50.300">
    <property type="entry name" value="P-loop containing nucleotide triphosphate hydrolases"/>
    <property type="match status" value="2"/>
</dbReference>
<dbReference type="CDD" id="cd18804">
    <property type="entry name" value="SF2_C_priA"/>
    <property type="match status" value="1"/>
</dbReference>
<keyword evidence="4 12" id="KW-0547">Nucleotide-binding</keyword>
<feature type="binding site" evidence="12">
    <location>
        <position position="551"/>
    </location>
    <ligand>
        <name>Zn(2+)</name>
        <dbReference type="ChEBI" id="CHEBI:29105"/>
        <label>1</label>
    </ligand>
</feature>
<dbReference type="InterPro" id="IPR027417">
    <property type="entry name" value="P-loop_NTPase"/>
</dbReference>
<gene>
    <name evidence="12" type="primary">priA</name>
    <name evidence="14" type="ORF">CYJ57_01860</name>
</gene>
<comment type="similarity">
    <text evidence="12">Belongs to the helicase family. PriA subfamily.</text>
</comment>
<accession>A0A2I1K4B7</accession>
<dbReference type="GO" id="GO:1990077">
    <property type="term" value="C:primosome complex"/>
    <property type="evidence" value="ECO:0007669"/>
    <property type="project" value="UniProtKB-UniRule"/>
</dbReference>
<feature type="binding site" evidence="12">
    <location>
        <position position="514"/>
    </location>
    <ligand>
        <name>Zn(2+)</name>
        <dbReference type="ChEBI" id="CHEBI:29105"/>
        <label>1</label>
    </ligand>
</feature>
<comment type="catalytic activity">
    <reaction evidence="12">
        <text>Couples ATP hydrolysis with the unwinding of duplex DNA by translocating in the 3'-5' direction.</text>
        <dbReference type="EC" id="5.6.2.4"/>
    </reaction>
</comment>
<dbReference type="OrthoDB" id="9759544at2"/>
<dbReference type="RefSeq" id="WP_101953847.1">
    <property type="nucleotide sequence ID" value="NZ_PKHE01000003.1"/>
</dbReference>
<comment type="function">
    <text evidence="12">Initiates the restart of stalled replication forks, which reloads the replicative helicase on sites other than the origin of replication. Recognizes and binds to abandoned replication forks and remodels them to uncover a helicase loading site. Promotes assembly of the primosome at these replication forks.</text>
</comment>
<keyword evidence="6 12" id="KW-0347">Helicase</keyword>
<dbReference type="GO" id="GO:0008270">
    <property type="term" value="F:zinc ion binding"/>
    <property type="evidence" value="ECO:0007669"/>
    <property type="project" value="UniProtKB-UniRule"/>
</dbReference>
<comment type="catalytic activity">
    <reaction evidence="11 12">
        <text>ATP + H2O = ADP + phosphate + H(+)</text>
        <dbReference type="Rhea" id="RHEA:13065"/>
        <dbReference type="ChEBI" id="CHEBI:15377"/>
        <dbReference type="ChEBI" id="CHEBI:15378"/>
        <dbReference type="ChEBI" id="CHEBI:30616"/>
        <dbReference type="ChEBI" id="CHEBI:43474"/>
        <dbReference type="ChEBI" id="CHEBI:456216"/>
        <dbReference type="EC" id="5.6.2.4"/>
    </reaction>
</comment>
<evidence type="ECO:0000256" key="3">
    <source>
        <dbReference type="ARBA" id="ARBA00022723"/>
    </source>
</evidence>
<dbReference type="InterPro" id="IPR005259">
    <property type="entry name" value="PriA"/>
</dbReference>
<evidence type="ECO:0000256" key="6">
    <source>
        <dbReference type="ARBA" id="ARBA00022806"/>
    </source>
</evidence>
<feature type="binding site" evidence="12">
    <location>
        <position position="554"/>
    </location>
    <ligand>
        <name>Zn(2+)</name>
        <dbReference type="ChEBI" id="CHEBI:29105"/>
        <label>1</label>
    </ligand>
</feature>
<dbReference type="InterPro" id="IPR041222">
    <property type="entry name" value="PriA_3primeBD"/>
</dbReference>
<proteinExistence type="inferred from homology"/>
<evidence type="ECO:0000256" key="11">
    <source>
        <dbReference type="ARBA" id="ARBA00048988"/>
    </source>
</evidence>
<dbReference type="AlphaFoldDB" id="A0A2I1K4B7"/>